<evidence type="ECO:0000313" key="2">
    <source>
        <dbReference type="Proteomes" id="UP001527181"/>
    </source>
</evidence>
<name>A0ABT4GUQ5_PAEAL</name>
<dbReference type="Gene3D" id="2.160.20.10">
    <property type="entry name" value="Single-stranded right-handed beta-helix, Pectin lyase-like"/>
    <property type="match status" value="1"/>
</dbReference>
<dbReference type="EMBL" id="JAMDNP010000011">
    <property type="protein sequence ID" value="MCY9760432.1"/>
    <property type="molecule type" value="Genomic_DNA"/>
</dbReference>
<dbReference type="InterPro" id="IPR012334">
    <property type="entry name" value="Pectin_lyas_fold"/>
</dbReference>
<protein>
    <submittedName>
        <fullName evidence="1">Uncharacterized protein</fullName>
    </submittedName>
</protein>
<proteinExistence type="predicted"/>
<organism evidence="1 2">
    <name type="scientific">Paenibacillus alvei</name>
    <name type="common">Bacillus alvei</name>
    <dbReference type="NCBI Taxonomy" id="44250"/>
    <lineage>
        <taxon>Bacteria</taxon>
        <taxon>Bacillati</taxon>
        <taxon>Bacillota</taxon>
        <taxon>Bacilli</taxon>
        <taxon>Bacillales</taxon>
        <taxon>Paenibacillaceae</taxon>
        <taxon>Paenibacillus</taxon>
    </lineage>
</organism>
<dbReference type="SUPFAM" id="SSF51126">
    <property type="entry name" value="Pectin lyase-like"/>
    <property type="match status" value="1"/>
</dbReference>
<dbReference type="InterPro" id="IPR011050">
    <property type="entry name" value="Pectin_lyase_fold/virulence"/>
</dbReference>
<accession>A0ABT4GUQ5</accession>
<dbReference type="Proteomes" id="UP001527181">
    <property type="component" value="Unassembled WGS sequence"/>
</dbReference>
<comment type="caution">
    <text evidence="1">The sequence shown here is derived from an EMBL/GenBank/DDBJ whole genome shotgun (WGS) entry which is preliminary data.</text>
</comment>
<gene>
    <name evidence="1" type="ORF">M5X12_07555</name>
</gene>
<evidence type="ECO:0000313" key="1">
    <source>
        <dbReference type="EMBL" id="MCY9760432.1"/>
    </source>
</evidence>
<sequence>MTMKPMYPAVINSPGTELAADITSSATEITVLSALGLPSAPNLLTIGSDETAETVRYTKVDGTKLSVERAFQGVAKSWSTGTKVARYFTAYDHDTFMGNIGDLDARLSNTSYLVYFVDAANGDDTNDGLSKMSAFKTITKAVNMIEGVTLTRVSITLLPGVYDEDVKIENRLRCQTIELKGETTSADLYQVSSITINNVTNRVGISNIEITTTTTTGISIVYCNRTSIENVLIRANAPSQHGISSYDGNAHIINCHISNRNAAIAADTRSYFYCANCTGTGNKIGILSQFGSILCVNGTIPQGLTAEYIAGSGQVFGNTPFAYFRSGELSVTANSVPVDIPLTTVVEDSYGLKKGDSILINKNGWYHLNMLLTLQSLPSGKMADIRCYKNGSGVHYTNRQAMGFGTDYVTYLTLDDQQYFNKGDVVNFQCSQDSNTPVIAYNTQVRITFIGQKKT</sequence>
<keyword evidence="2" id="KW-1185">Reference proteome</keyword>
<dbReference type="RefSeq" id="WP_268599609.1">
    <property type="nucleotide sequence ID" value="NZ_JAMDNP010000011.1"/>
</dbReference>
<reference evidence="1 2" key="1">
    <citation type="submission" date="2022-05" db="EMBL/GenBank/DDBJ databases">
        <title>Genome Sequencing of Bee-Associated Microbes.</title>
        <authorList>
            <person name="Dunlap C."/>
        </authorList>
    </citation>
    <scope>NUCLEOTIDE SEQUENCE [LARGE SCALE GENOMIC DNA]</scope>
    <source>
        <strain evidence="1 2">NRRL B-04010</strain>
    </source>
</reference>